<keyword evidence="3" id="KW-1185">Reference proteome</keyword>
<evidence type="ECO:0000313" key="3">
    <source>
        <dbReference type="Proteomes" id="UP001634394"/>
    </source>
</evidence>
<feature type="region of interest" description="Disordered" evidence="1">
    <location>
        <begin position="1"/>
        <end position="31"/>
    </location>
</feature>
<sequence>EDIQESEEEFNPEHIQPRKESKKTPCAKTNQGQFKLRQKKFEWVMDREKLRLIRNEIRKSKTSGKCDGKHTFDAI</sequence>
<evidence type="ECO:0000313" key="2">
    <source>
        <dbReference type="EMBL" id="KAL3877117.1"/>
    </source>
</evidence>
<dbReference type="EMBL" id="JBJQND010000005">
    <property type="protein sequence ID" value="KAL3877117.1"/>
    <property type="molecule type" value="Genomic_DNA"/>
</dbReference>
<organism evidence="2 3">
    <name type="scientific">Sinanodonta woodiana</name>
    <name type="common">Chinese pond mussel</name>
    <name type="synonym">Anodonta woodiana</name>
    <dbReference type="NCBI Taxonomy" id="1069815"/>
    <lineage>
        <taxon>Eukaryota</taxon>
        <taxon>Metazoa</taxon>
        <taxon>Spiralia</taxon>
        <taxon>Lophotrochozoa</taxon>
        <taxon>Mollusca</taxon>
        <taxon>Bivalvia</taxon>
        <taxon>Autobranchia</taxon>
        <taxon>Heteroconchia</taxon>
        <taxon>Palaeoheterodonta</taxon>
        <taxon>Unionida</taxon>
        <taxon>Unionoidea</taxon>
        <taxon>Unionidae</taxon>
        <taxon>Unioninae</taxon>
        <taxon>Sinanodonta</taxon>
    </lineage>
</organism>
<feature type="compositionally biased region" description="Acidic residues" evidence="1">
    <location>
        <begin position="1"/>
        <end position="10"/>
    </location>
</feature>
<reference evidence="2 3" key="1">
    <citation type="submission" date="2024-11" db="EMBL/GenBank/DDBJ databases">
        <title>Chromosome-level genome assembly of the freshwater bivalve Anodonta woodiana.</title>
        <authorList>
            <person name="Chen X."/>
        </authorList>
    </citation>
    <scope>NUCLEOTIDE SEQUENCE [LARGE SCALE GENOMIC DNA]</scope>
    <source>
        <strain evidence="2">MN2024</strain>
        <tissue evidence="2">Gills</tissue>
    </source>
</reference>
<name>A0ABD3WWJ0_SINWO</name>
<feature type="non-terminal residue" evidence="2">
    <location>
        <position position="1"/>
    </location>
</feature>
<proteinExistence type="predicted"/>
<gene>
    <name evidence="2" type="ORF">ACJMK2_034872</name>
</gene>
<protein>
    <submittedName>
        <fullName evidence="2">Uncharacterized protein</fullName>
    </submittedName>
</protein>
<feature type="compositionally biased region" description="Basic and acidic residues" evidence="1">
    <location>
        <begin position="11"/>
        <end position="23"/>
    </location>
</feature>
<comment type="caution">
    <text evidence="2">The sequence shown here is derived from an EMBL/GenBank/DDBJ whole genome shotgun (WGS) entry which is preliminary data.</text>
</comment>
<evidence type="ECO:0000256" key="1">
    <source>
        <dbReference type="SAM" id="MobiDB-lite"/>
    </source>
</evidence>
<dbReference type="Proteomes" id="UP001634394">
    <property type="component" value="Unassembled WGS sequence"/>
</dbReference>
<accession>A0ABD3WWJ0</accession>
<dbReference type="AlphaFoldDB" id="A0ABD3WWJ0"/>